<evidence type="ECO:0000256" key="19">
    <source>
        <dbReference type="ARBA" id="ARBA00025833"/>
    </source>
</evidence>
<dbReference type="AlphaFoldDB" id="A0A923KYC9"/>
<evidence type="ECO:0000256" key="12">
    <source>
        <dbReference type="ARBA" id="ARBA00022824"/>
    </source>
</evidence>
<evidence type="ECO:0000256" key="14">
    <source>
        <dbReference type="ARBA" id="ARBA00023034"/>
    </source>
</evidence>
<dbReference type="GO" id="GO:0006508">
    <property type="term" value="P:proteolysis"/>
    <property type="evidence" value="ECO:0007669"/>
    <property type="project" value="UniProtKB-KW"/>
</dbReference>
<accession>A0A923KYC9</accession>
<name>A0A923KYC9_9BURK</name>
<keyword evidence="8" id="KW-0645">Protease</keyword>
<evidence type="ECO:0000313" key="23">
    <source>
        <dbReference type="EMBL" id="MBC3934325.1"/>
    </source>
</evidence>
<keyword evidence="11" id="KW-0378">Hydrolase</keyword>
<evidence type="ECO:0000313" key="24">
    <source>
        <dbReference type="Proteomes" id="UP000612361"/>
    </source>
</evidence>
<evidence type="ECO:0000256" key="9">
    <source>
        <dbReference type="ARBA" id="ARBA00022723"/>
    </source>
</evidence>
<organism evidence="23 24">
    <name type="scientific">Undibacterium rugosum</name>
    <dbReference type="NCBI Taxonomy" id="2762291"/>
    <lineage>
        <taxon>Bacteria</taxon>
        <taxon>Pseudomonadati</taxon>
        <taxon>Pseudomonadota</taxon>
        <taxon>Betaproteobacteria</taxon>
        <taxon>Burkholderiales</taxon>
        <taxon>Oxalobacteraceae</taxon>
        <taxon>Undibacterium</taxon>
    </lineage>
</organism>
<keyword evidence="13" id="KW-0862">Zinc</keyword>
<feature type="domain" description="Peptidase M28" evidence="22">
    <location>
        <begin position="294"/>
        <end position="512"/>
    </location>
</feature>
<sequence length="557" mass="61360">MHLPSQLLCCLLLLTLPYGYVFASEEKTDLELINRLRDEALNHPKAHEHLGVLTDEIGARLTGSAGLKKAVDWSQSQLRHWGLQNVHSESFAPFGLGWSYQHASLRMLSPMPLDLLAIPKAWTPGTRGVQRGRAVIARLSSEEELQKWKGKLSDALVLLDEPLSFKPHLTGDAKRYTGQELEDLQKMELEPGAARRADGQTFQKQQQFQKKLQSFLSAEKVIATLHVSRGEDGTVFVQGGGSYKMGESAQIPALVLASEAYNRLYRLLEKKKPVELEVQVDARFEDEDAQAAVNVIADIPGSDKKDEIVMLGAHLDSWHGATGATDNAAGVAVMMEAVRLLKESGIKPRRTIRLALWGGEEQGLLGSRAYVQQWVAARPDSTDPAEKTLPVFLRKPAGPLQVKPQHAKISAYFNLDNGAGKIRGIYAENNVAVKPVFDAWLAPFADLGATTTTLRKTGSTDHVSFDSVGVPGFQFIQDQMDYMTRTHHSNIDVYDKVQKADLSQAALIVASFVAHAANRNELLPRKPMPKDPPKDTTKDATKDAAKDAIENKTESLK</sequence>
<comment type="subcellular location">
    <subcellularLocation>
        <location evidence="1">Endoplasmic reticulum</location>
    </subcellularLocation>
    <subcellularLocation>
        <location evidence="3">Golgi apparatus</location>
    </subcellularLocation>
    <subcellularLocation>
        <location evidence="2">Lysosome</location>
    </subcellularLocation>
    <subcellularLocation>
        <location evidence="4">Secreted</location>
    </subcellularLocation>
</comment>
<reference evidence="23" key="1">
    <citation type="submission" date="2020-08" db="EMBL/GenBank/DDBJ databases">
        <title>Novel species isolated from subtropical streams in China.</title>
        <authorList>
            <person name="Lu H."/>
        </authorList>
    </citation>
    <scope>NUCLEOTIDE SEQUENCE</scope>
    <source>
        <strain evidence="23">CY7W</strain>
    </source>
</reference>
<keyword evidence="14" id="KW-0333">Golgi apparatus</keyword>
<keyword evidence="24" id="KW-1185">Reference proteome</keyword>
<dbReference type="InterPro" id="IPR039866">
    <property type="entry name" value="CPQ"/>
</dbReference>
<comment type="caution">
    <text evidence="23">The sequence shown here is derived from an EMBL/GenBank/DDBJ whole genome shotgun (WGS) entry which is preliminary data.</text>
</comment>
<keyword evidence="9" id="KW-0479">Metal-binding</keyword>
<dbReference type="PANTHER" id="PTHR12053:SF3">
    <property type="entry name" value="CARBOXYPEPTIDASE Q"/>
    <property type="match status" value="1"/>
</dbReference>
<evidence type="ECO:0000256" key="2">
    <source>
        <dbReference type="ARBA" id="ARBA00004371"/>
    </source>
</evidence>
<dbReference type="GO" id="GO:0046872">
    <property type="term" value="F:metal ion binding"/>
    <property type="evidence" value="ECO:0007669"/>
    <property type="project" value="UniProtKB-KW"/>
</dbReference>
<evidence type="ECO:0000259" key="22">
    <source>
        <dbReference type="Pfam" id="PF04389"/>
    </source>
</evidence>
<evidence type="ECO:0000256" key="10">
    <source>
        <dbReference type="ARBA" id="ARBA00022729"/>
    </source>
</evidence>
<evidence type="ECO:0000256" key="11">
    <source>
        <dbReference type="ARBA" id="ARBA00022801"/>
    </source>
</evidence>
<dbReference type="RefSeq" id="WP_186879942.1">
    <property type="nucleotide sequence ID" value="NZ_JACOGG010000002.1"/>
</dbReference>
<protein>
    <recommendedName>
        <fullName evidence="5">Carboxypeptidase Q</fullName>
    </recommendedName>
    <alternativeName>
        <fullName evidence="20">Plasma glutamate carboxypeptidase</fullName>
    </alternativeName>
</protein>
<dbReference type="SUPFAM" id="SSF53187">
    <property type="entry name" value="Zn-dependent exopeptidases"/>
    <property type="match status" value="1"/>
</dbReference>
<evidence type="ECO:0000256" key="15">
    <source>
        <dbReference type="ARBA" id="ARBA00023049"/>
    </source>
</evidence>
<dbReference type="GO" id="GO:0004180">
    <property type="term" value="F:carboxypeptidase activity"/>
    <property type="evidence" value="ECO:0007669"/>
    <property type="project" value="UniProtKB-KW"/>
</dbReference>
<dbReference type="GO" id="GO:0070573">
    <property type="term" value="F:metallodipeptidase activity"/>
    <property type="evidence" value="ECO:0007669"/>
    <property type="project" value="InterPro"/>
</dbReference>
<keyword evidence="10" id="KW-0732">Signal</keyword>
<evidence type="ECO:0000256" key="7">
    <source>
        <dbReference type="ARBA" id="ARBA00022645"/>
    </source>
</evidence>
<keyword evidence="6" id="KW-0964">Secreted</keyword>
<evidence type="ECO:0000256" key="20">
    <source>
        <dbReference type="ARBA" id="ARBA00033328"/>
    </source>
</evidence>
<dbReference type="EMBL" id="JACOGG010000002">
    <property type="protein sequence ID" value="MBC3934325.1"/>
    <property type="molecule type" value="Genomic_DNA"/>
</dbReference>
<dbReference type="Proteomes" id="UP000612361">
    <property type="component" value="Unassembled WGS sequence"/>
</dbReference>
<proteinExistence type="predicted"/>
<keyword evidence="7" id="KW-0121">Carboxypeptidase</keyword>
<evidence type="ECO:0000256" key="13">
    <source>
        <dbReference type="ARBA" id="ARBA00022833"/>
    </source>
</evidence>
<evidence type="ECO:0000256" key="4">
    <source>
        <dbReference type="ARBA" id="ARBA00004613"/>
    </source>
</evidence>
<dbReference type="Gene3D" id="3.40.630.10">
    <property type="entry name" value="Zn peptidases"/>
    <property type="match status" value="2"/>
</dbReference>
<feature type="compositionally biased region" description="Basic and acidic residues" evidence="21">
    <location>
        <begin position="522"/>
        <end position="557"/>
    </location>
</feature>
<evidence type="ECO:0000256" key="17">
    <source>
        <dbReference type="ARBA" id="ARBA00023180"/>
    </source>
</evidence>
<dbReference type="Pfam" id="PF04389">
    <property type="entry name" value="Peptidase_M28"/>
    <property type="match status" value="1"/>
</dbReference>
<evidence type="ECO:0000256" key="8">
    <source>
        <dbReference type="ARBA" id="ARBA00022670"/>
    </source>
</evidence>
<evidence type="ECO:0000256" key="21">
    <source>
        <dbReference type="SAM" id="MobiDB-lite"/>
    </source>
</evidence>
<feature type="region of interest" description="Disordered" evidence="21">
    <location>
        <begin position="520"/>
        <end position="557"/>
    </location>
</feature>
<evidence type="ECO:0000256" key="18">
    <source>
        <dbReference type="ARBA" id="ARBA00023228"/>
    </source>
</evidence>
<keyword evidence="16" id="KW-0865">Zymogen</keyword>
<dbReference type="InterPro" id="IPR007484">
    <property type="entry name" value="Peptidase_M28"/>
</dbReference>
<keyword evidence="17" id="KW-0325">Glycoprotein</keyword>
<evidence type="ECO:0000256" key="3">
    <source>
        <dbReference type="ARBA" id="ARBA00004555"/>
    </source>
</evidence>
<keyword evidence="15" id="KW-0482">Metalloprotease</keyword>
<evidence type="ECO:0000256" key="16">
    <source>
        <dbReference type="ARBA" id="ARBA00023145"/>
    </source>
</evidence>
<dbReference type="GO" id="GO:0005576">
    <property type="term" value="C:extracellular region"/>
    <property type="evidence" value="ECO:0007669"/>
    <property type="project" value="UniProtKB-SubCell"/>
</dbReference>
<evidence type="ECO:0000256" key="5">
    <source>
        <dbReference type="ARBA" id="ARBA00014116"/>
    </source>
</evidence>
<keyword evidence="12" id="KW-0256">Endoplasmic reticulum</keyword>
<evidence type="ECO:0000256" key="6">
    <source>
        <dbReference type="ARBA" id="ARBA00022525"/>
    </source>
</evidence>
<evidence type="ECO:0000256" key="1">
    <source>
        <dbReference type="ARBA" id="ARBA00004240"/>
    </source>
</evidence>
<comment type="subunit">
    <text evidence="19">Homodimer. The monomeric form is inactive while the homodimer is active.</text>
</comment>
<dbReference type="GO" id="GO:0005764">
    <property type="term" value="C:lysosome"/>
    <property type="evidence" value="ECO:0007669"/>
    <property type="project" value="UniProtKB-SubCell"/>
</dbReference>
<gene>
    <name evidence="23" type="ORF">H8K47_03015</name>
</gene>
<keyword evidence="18" id="KW-0458">Lysosome</keyword>
<dbReference type="PANTHER" id="PTHR12053">
    <property type="entry name" value="PROTEASE FAMILY M28 PLASMA GLUTAMATE CARBOXYPEPTIDASE-RELATED"/>
    <property type="match status" value="1"/>
</dbReference>